<feature type="compositionally biased region" description="Basic and acidic residues" evidence="4">
    <location>
        <begin position="454"/>
        <end position="464"/>
    </location>
</feature>
<dbReference type="Proteomes" id="UP000503462">
    <property type="component" value="Chromosome 2"/>
</dbReference>
<sequence length="1453" mass="158099">MEVVNPTYNAPMLAPPSPTKRLHSRSPSTSPTRPYSALGFDPLLRCLSPTSTLQAFTTSSSPAFRDSRSPSPRRLILDASFRHVSDEQKELGIKAAQACLDIRGWTHELEGWDWPGCFEEPAPASKRARFSIMSIGSLASRQTTETHEDDEKHEFWGSLPAAIVKGYDERLQEISTQLDEIDLEDLKNYTLQAHTSPDTTPRLQQREDELDSSSSSPDLRQLDDFTAVVTATILQTLPFVNRLARLLDDWSARVTILKAIPLFLHDLDRLRTDLDHGWAAVAVSLRKNGTYASLGADDMQTMQALIDSNMASLGQRLDSFLDLLEGRQDTVPDVFLDKFEELEERYAEWVVMAQQRVLGDELKEYYLDSSPSVVQLGRMSADRAKTPTLRDGFDEQSRGPSVERGRTPTLLPSFDHVERARTPTFLNTSDVIDRAITPTIRDATSPAPSTPEEDLSRETNKSRILQDYERPAEKMLRTPAAGGFTALPQFAVIQVPAANEADLRGTSPSRSMRHVPIILPIDGDGSQYQPSPSASAVNLHAQHTKLVELPDNDIAHPASPQKTPKSPVRQASNALARLFKREKKQGGEAAGQSPKSDTSSIFSSRRGLSRKRTTKTTDSMVRVGRPDTPQSSKERPGTASRITASTVAPSGQSDHGRAQYEHGETLRKLEQPAEMATSPSANQRPQTAVRGAPETYQPKRRSRSVTSPSEATFPDDWPLMPSELRASRVLGPPFELPVRHSGMHGPPFELPVHEPGTAITRDSIASQGSVPDLRTVRSMAPIGSDAFDQMFLAEFPSVPGEPNNSGFITFDSDGSRSDATTEVVQTQITENTDDLDEDNSVVEPVPSDTRKLSVPTVTSSMLSSNGRQDDLSVARAISIEGLKQFNSPPQLPEHNHKERYMNILKDDRSSSLPVDGFASVDDVSSLDDQAHSPPKASAAALAALTAATRTAQAPHHGHHQHANSIAELAAVQAMVMHAPQHEYPPAVPIMSGDTLENGDDETSADTKAVKRASMASIKAHLASEIRSIDVPARKRDSNKLDAARESSGHSTPGFESAPESRRSSLSYFQKSAHTGRGSLSGAQSPTSSLDTPNFSRLRSSSVDTNSEKAPLNASIAKKRRTAPALETIQPSAEYEADPTTQSKTARLPKRTVPVDEIDRHVSEVLEKIPAPIRFRARDAEASAAPGPRASEGKSQYTRPRHAIAARQVSGAGAMTLTPAEVSPKKSHDESGIKLYHLTQAGREEPIKLFVRLVGENDRVMVRVGGGWADLADYLRQYAEHHGSRTVSGTGLGFELQSGGTTPAGSRRTSGAAITPAERRAIKDAEASPSVAGAGMAAQEDGTPTIEGRAELPGSDVAFTLQSVDAKLQARPSSKGRAKSALSSRSSRSDLREAKDTSSEHKAKWVKTMLEKARKETSGAKNRKDNAFGDMGRIGSTRRVIFRSPSAMDDRKSK</sequence>
<evidence type="ECO:0000313" key="7">
    <source>
        <dbReference type="Proteomes" id="UP000503462"/>
    </source>
</evidence>
<feature type="compositionally biased region" description="Low complexity" evidence="4">
    <location>
        <begin position="25"/>
        <end position="34"/>
    </location>
</feature>
<feature type="compositionally biased region" description="Polar residues" evidence="4">
    <location>
        <begin position="193"/>
        <end position="203"/>
    </location>
</feature>
<dbReference type="GO" id="GO:0005856">
    <property type="term" value="C:cytoskeleton"/>
    <property type="evidence" value="ECO:0007669"/>
    <property type="project" value="UniProtKB-SubCell"/>
</dbReference>
<accession>A0A6H0XSL7</accession>
<evidence type="ECO:0000256" key="4">
    <source>
        <dbReference type="SAM" id="MobiDB-lite"/>
    </source>
</evidence>
<feature type="compositionally biased region" description="Polar residues" evidence="4">
    <location>
        <begin position="677"/>
        <end position="686"/>
    </location>
</feature>
<feature type="compositionally biased region" description="Polar residues" evidence="4">
    <location>
        <begin position="1080"/>
        <end position="1104"/>
    </location>
</feature>
<feature type="region of interest" description="Disordered" evidence="4">
    <location>
        <begin position="1367"/>
        <end position="1453"/>
    </location>
</feature>
<feature type="region of interest" description="Disordered" evidence="4">
    <location>
        <begin position="1177"/>
        <end position="1198"/>
    </location>
</feature>
<feature type="compositionally biased region" description="Low complexity" evidence="4">
    <location>
        <begin position="1372"/>
        <end position="1385"/>
    </location>
</feature>
<feature type="compositionally biased region" description="Basic and acidic residues" evidence="4">
    <location>
        <begin position="1316"/>
        <end position="1325"/>
    </location>
</feature>
<feature type="region of interest" description="Disordered" evidence="4">
    <location>
        <begin position="438"/>
        <end position="464"/>
    </location>
</feature>
<dbReference type="EMBL" id="CP051140">
    <property type="protein sequence ID" value="QIW97756.1"/>
    <property type="molecule type" value="Genomic_DNA"/>
</dbReference>
<proteinExistence type="predicted"/>
<reference evidence="6 7" key="1">
    <citation type="journal article" date="2016" name="Sci. Rep.">
        <title>Peltaster fructicola genome reveals evolution from an invasive phytopathogen to an ectophytic parasite.</title>
        <authorList>
            <person name="Xu C."/>
            <person name="Chen H."/>
            <person name="Gleason M.L."/>
            <person name="Xu J.R."/>
            <person name="Liu H."/>
            <person name="Zhang R."/>
            <person name="Sun G."/>
        </authorList>
    </citation>
    <scope>NUCLEOTIDE SEQUENCE [LARGE SCALE GENOMIC DNA]</scope>
    <source>
        <strain evidence="6 7">LNHT1506</strain>
    </source>
</reference>
<feature type="domain" description="GAR" evidence="5">
    <location>
        <begin position="1195"/>
        <end position="1281"/>
    </location>
</feature>
<feature type="compositionally biased region" description="Polar residues" evidence="4">
    <location>
        <begin position="640"/>
        <end position="653"/>
    </location>
</feature>
<keyword evidence="7" id="KW-1185">Reference proteome</keyword>
<feature type="region of interest" description="Disordered" evidence="4">
    <location>
        <begin position="193"/>
        <end position="218"/>
    </location>
</feature>
<evidence type="ECO:0000313" key="6">
    <source>
        <dbReference type="EMBL" id="QIW97756.1"/>
    </source>
</evidence>
<name>A0A6H0XSL7_9PEZI</name>
<dbReference type="GO" id="GO:0008017">
    <property type="term" value="F:microtubule binding"/>
    <property type="evidence" value="ECO:0007669"/>
    <property type="project" value="InterPro"/>
</dbReference>
<evidence type="ECO:0000256" key="1">
    <source>
        <dbReference type="ARBA" id="ARBA00004245"/>
    </source>
</evidence>
<dbReference type="InterPro" id="IPR003108">
    <property type="entry name" value="GAR_dom"/>
</dbReference>
<dbReference type="PROSITE" id="PS51460">
    <property type="entry name" value="GAR"/>
    <property type="match status" value="1"/>
</dbReference>
<organism evidence="6 7">
    <name type="scientific">Peltaster fructicola</name>
    <dbReference type="NCBI Taxonomy" id="286661"/>
    <lineage>
        <taxon>Eukaryota</taxon>
        <taxon>Fungi</taxon>
        <taxon>Dikarya</taxon>
        <taxon>Ascomycota</taxon>
        <taxon>Pezizomycotina</taxon>
        <taxon>Dothideomycetes</taxon>
        <taxon>Dothideomycetes incertae sedis</taxon>
        <taxon>Peltaster</taxon>
    </lineage>
</organism>
<feature type="region of interest" description="Disordered" evidence="4">
    <location>
        <begin position="984"/>
        <end position="1010"/>
    </location>
</feature>
<comment type="subcellular location">
    <subcellularLocation>
        <location evidence="1">Cytoplasm</location>
        <location evidence="1">Cytoskeleton</location>
    </subcellularLocation>
</comment>
<dbReference type="OrthoDB" id="5409589at2759"/>
<feature type="region of interest" description="Disordered" evidence="4">
    <location>
        <begin position="385"/>
        <end position="409"/>
    </location>
</feature>
<dbReference type="Gene3D" id="3.30.920.20">
    <property type="entry name" value="Gas2-like domain"/>
    <property type="match status" value="1"/>
</dbReference>
<feature type="region of interest" description="Disordered" evidence="4">
    <location>
        <begin position="1029"/>
        <end position="1146"/>
    </location>
</feature>
<dbReference type="Pfam" id="PF02187">
    <property type="entry name" value="GAS2"/>
    <property type="match status" value="1"/>
</dbReference>
<feature type="compositionally biased region" description="Polar residues" evidence="4">
    <location>
        <begin position="593"/>
        <end position="603"/>
    </location>
</feature>
<evidence type="ECO:0000259" key="5">
    <source>
        <dbReference type="PROSITE" id="PS51460"/>
    </source>
</evidence>
<feature type="compositionally biased region" description="Basic and acidic residues" evidence="4">
    <location>
        <begin position="1029"/>
        <end position="1047"/>
    </location>
</feature>
<feature type="compositionally biased region" description="Basic and acidic residues" evidence="4">
    <location>
        <begin position="1386"/>
        <end position="1426"/>
    </location>
</feature>
<feature type="region of interest" description="Disordered" evidence="4">
    <location>
        <begin position="583"/>
        <end position="659"/>
    </location>
</feature>
<feature type="compositionally biased region" description="Polar residues" evidence="4">
    <location>
        <begin position="855"/>
        <end position="866"/>
    </location>
</feature>
<feature type="compositionally biased region" description="Polar residues" evidence="4">
    <location>
        <begin position="1297"/>
        <end position="1308"/>
    </location>
</feature>
<protein>
    <recommendedName>
        <fullName evidence="5">GAR domain-containing protein</fullName>
    </recommendedName>
</protein>
<evidence type="ECO:0000256" key="3">
    <source>
        <dbReference type="ARBA" id="ARBA00023212"/>
    </source>
</evidence>
<dbReference type="SUPFAM" id="SSF143575">
    <property type="entry name" value="GAS2 domain-like"/>
    <property type="match status" value="1"/>
</dbReference>
<feature type="region of interest" description="Disordered" evidence="4">
    <location>
        <begin position="1297"/>
        <end position="1349"/>
    </location>
</feature>
<feature type="region of interest" description="Disordered" evidence="4">
    <location>
        <begin position="671"/>
        <end position="718"/>
    </location>
</feature>
<feature type="compositionally biased region" description="Basic and acidic residues" evidence="4">
    <location>
        <begin position="391"/>
        <end position="406"/>
    </location>
</feature>
<gene>
    <name evidence="6" type="ORF">AMS68_003274</name>
</gene>
<feature type="region of interest" description="Disordered" evidence="4">
    <location>
        <begin position="833"/>
        <end position="867"/>
    </location>
</feature>
<feature type="region of interest" description="Disordered" evidence="4">
    <location>
        <begin position="1"/>
        <end position="36"/>
    </location>
</feature>
<dbReference type="InterPro" id="IPR036534">
    <property type="entry name" value="GAR_dom_sf"/>
</dbReference>
<evidence type="ECO:0000256" key="2">
    <source>
        <dbReference type="ARBA" id="ARBA00022490"/>
    </source>
</evidence>
<keyword evidence="3" id="KW-0206">Cytoskeleton</keyword>
<keyword evidence="2" id="KW-0963">Cytoplasm</keyword>
<feature type="compositionally biased region" description="Polar residues" evidence="4">
    <location>
        <begin position="1063"/>
        <end position="1072"/>
    </location>
</feature>